<proteinExistence type="predicted"/>
<gene>
    <name evidence="1" type="ORF">BJ971_006366</name>
</gene>
<evidence type="ECO:0000313" key="1">
    <source>
        <dbReference type="EMBL" id="MBB4765810.1"/>
    </source>
</evidence>
<reference evidence="1 2" key="1">
    <citation type="submission" date="2020-08" db="EMBL/GenBank/DDBJ databases">
        <title>Sequencing the genomes of 1000 actinobacteria strains.</title>
        <authorList>
            <person name="Klenk H.-P."/>
        </authorList>
    </citation>
    <scope>NUCLEOTIDE SEQUENCE [LARGE SCALE GENOMIC DNA]</scope>
    <source>
        <strain evidence="1 2">DSM 43149</strain>
    </source>
</reference>
<organism evidence="1 2">
    <name type="scientific">Actinoplanes digitatis</name>
    <dbReference type="NCBI Taxonomy" id="1868"/>
    <lineage>
        <taxon>Bacteria</taxon>
        <taxon>Bacillati</taxon>
        <taxon>Actinomycetota</taxon>
        <taxon>Actinomycetes</taxon>
        <taxon>Micromonosporales</taxon>
        <taxon>Micromonosporaceae</taxon>
        <taxon>Actinoplanes</taxon>
    </lineage>
</organism>
<evidence type="ECO:0000313" key="2">
    <source>
        <dbReference type="Proteomes" id="UP000578112"/>
    </source>
</evidence>
<dbReference type="EMBL" id="JACHNH010000001">
    <property type="protein sequence ID" value="MBB4765810.1"/>
    <property type="molecule type" value="Genomic_DNA"/>
</dbReference>
<name>A0A7W7I3J2_9ACTN</name>
<dbReference type="AlphaFoldDB" id="A0A7W7I3J2"/>
<keyword evidence="2" id="KW-1185">Reference proteome</keyword>
<dbReference type="RefSeq" id="WP_184996818.1">
    <property type="nucleotide sequence ID" value="NZ_BOMK01000021.1"/>
</dbReference>
<sequence>MAGWIALIAALIGAVAGTLSTYLTLRPRLTLELEYTYDRTLRDKRIDSYQRLFHVTRHFPRYYLDDGRPDGSDLHRYREELHDWYFNPDAGGMFLTAPAKQAFFELQNHIAGLIFIDGRLRDDRSAPISPEACDELVALAHGLRGQLVADIGSANTPRIYGAHPWPALEPPRTVLGPR</sequence>
<accession>A0A7W7I3J2</accession>
<comment type="caution">
    <text evidence="1">The sequence shown here is derived from an EMBL/GenBank/DDBJ whole genome shotgun (WGS) entry which is preliminary data.</text>
</comment>
<protein>
    <submittedName>
        <fullName evidence="1">Uncharacterized protein</fullName>
    </submittedName>
</protein>
<dbReference type="Proteomes" id="UP000578112">
    <property type="component" value="Unassembled WGS sequence"/>
</dbReference>